<keyword evidence="4" id="KW-1133">Transmembrane helix</keyword>
<name>A0A2I0AZB2_9ASPA</name>
<dbReference type="Proteomes" id="UP000236161">
    <property type="component" value="Unassembled WGS sequence"/>
</dbReference>
<dbReference type="InterPro" id="IPR032710">
    <property type="entry name" value="NTF2-like_dom_sf"/>
</dbReference>
<dbReference type="InterPro" id="IPR051975">
    <property type="entry name" value="mtLSU_mL45"/>
</dbReference>
<evidence type="ECO:0000256" key="3">
    <source>
        <dbReference type="ARBA" id="ARBA00023128"/>
    </source>
</evidence>
<gene>
    <name evidence="5" type="ORF">AXF42_Ash006528</name>
</gene>
<evidence type="ECO:0000313" key="5">
    <source>
        <dbReference type="EMBL" id="PKA60893.1"/>
    </source>
</evidence>
<evidence type="ECO:0000256" key="1">
    <source>
        <dbReference type="ARBA" id="ARBA00004173"/>
    </source>
</evidence>
<reference evidence="5 6" key="1">
    <citation type="journal article" date="2017" name="Nature">
        <title>The Apostasia genome and the evolution of orchids.</title>
        <authorList>
            <person name="Zhang G.Q."/>
            <person name="Liu K.W."/>
            <person name="Li Z."/>
            <person name="Lohaus R."/>
            <person name="Hsiao Y.Y."/>
            <person name="Niu S.C."/>
            <person name="Wang J.Y."/>
            <person name="Lin Y.C."/>
            <person name="Xu Q."/>
            <person name="Chen L.J."/>
            <person name="Yoshida K."/>
            <person name="Fujiwara S."/>
            <person name="Wang Z.W."/>
            <person name="Zhang Y.Q."/>
            <person name="Mitsuda N."/>
            <person name="Wang M."/>
            <person name="Liu G.H."/>
            <person name="Pecoraro L."/>
            <person name="Huang H.X."/>
            <person name="Xiao X.J."/>
            <person name="Lin M."/>
            <person name="Wu X.Y."/>
            <person name="Wu W.L."/>
            <person name="Chen Y.Y."/>
            <person name="Chang S.B."/>
            <person name="Sakamoto S."/>
            <person name="Ohme-Takagi M."/>
            <person name="Yagi M."/>
            <person name="Zeng S.J."/>
            <person name="Shen C.Y."/>
            <person name="Yeh C.M."/>
            <person name="Luo Y.B."/>
            <person name="Tsai W.C."/>
            <person name="Van de Peer Y."/>
            <person name="Liu Z.J."/>
        </authorList>
    </citation>
    <scope>NUCLEOTIDE SEQUENCE [LARGE SCALE GENOMIC DNA]</scope>
    <source>
        <strain evidence="6">cv. Shenzhen</strain>
        <tissue evidence="5">Stem</tissue>
    </source>
</reference>
<keyword evidence="6" id="KW-1185">Reference proteome</keyword>
<proteinExistence type="predicted"/>
<feature type="transmembrane region" description="Helical" evidence="4">
    <location>
        <begin position="181"/>
        <end position="202"/>
    </location>
</feature>
<dbReference type="PANTHER" id="PTHR28554">
    <property type="entry name" value="39S RIBOSOMAL PROTEIN L45, MITOCHONDRIAL"/>
    <property type="match status" value="1"/>
</dbReference>
<keyword evidence="2" id="KW-0809">Transit peptide</keyword>
<evidence type="ECO:0000256" key="2">
    <source>
        <dbReference type="ARBA" id="ARBA00022946"/>
    </source>
</evidence>
<keyword evidence="4" id="KW-0812">Transmembrane</keyword>
<evidence type="ECO:0000256" key="4">
    <source>
        <dbReference type="SAM" id="Phobius"/>
    </source>
</evidence>
<evidence type="ECO:0000313" key="6">
    <source>
        <dbReference type="Proteomes" id="UP000236161"/>
    </source>
</evidence>
<dbReference type="OrthoDB" id="19619at2759"/>
<dbReference type="GO" id="GO:0005739">
    <property type="term" value="C:mitochondrion"/>
    <property type="evidence" value="ECO:0007669"/>
    <property type="project" value="UniProtKB-SubCell"/>
</dbReference>
<dbReference type="Gene3D" id="3.10.450.240">
    <property type="match status" value="1"/>
</dbReference>
<dbReference type="PANTHER" id="PTHR28554:SF1">
    <property type="entry name" value="LARGE RIBOSOMAL SUBUNIT PROTEIN ML45"/>
    <property type="match status" value="1"/>
</dbReference>
<accession>A0A2I0AZB2</accession>
<dbReference type="SUPFAM" id="SSF54427">
    <property type="entry name" value="NTF2-like"/>
    <property type="match status" value="1"/>
</dbReference>
<organism evidence="5 6">
    <name type="scientific">Apostasia shenzhenica</name>
    <dbReference type="NCBI Taxonomy" id="1088818"/>
    <lineage>
        <taxon>Eukaryota</taxon>
        <taxon>Viridiplantae</taxon>
        <taxon>Streptophyta</taxon>
        <taxon>Embryophyta</taxon>
        <taxon>Tracheophyta</taxon>
        <taxon>Spermatophyta</taxon>
        <taxon>Magnoliopsida</taxon>
        <taxon>Liliopsida</taxon>
        <taxon>Asparagales</taxon>
        <taxon>Orchidaceae</taxon>
        <taxon>Apostasioideae</taxon>
        <taxon>Apostasia</taxon>
    </lineage>
</organism>
<protein>
    <submittedName>
        <fullName evidence="5">Uncharacterized protein</fullName>
    </submittedName>
</protein>
<comment type="subcellular location">
    <subcellularLocation>
        <location evidence="1">Mitochondrion</location>
    </subcellularLocation>
</comment>
<dbReference type="AlphaFoldDB" id="A0A2I0AZB2"/>
<dbReference type="EMBL" id="KZ451935">
    <property type="protein sequence ID" value="PKA60893.1"/>
    <property type="molecule type" value="Genomic_DNA"/>
</dbReference>
<dbReference type="STRING" id="1088818.A0A2I0AZB2"/>
<keyword evidence="4" id="KW-0472">Membrane</keyword>
<keyword evidence="3" id="KW-0496">Mitochondrion</keyword>
<sequence length="210" mass="24199">MALSRLQGVRRFHQALRPLPLSSNFRSYLNATSYGITGECITSCSYTISSIISQNVSQLTFGGTRWMSMVTSKGVRQTALKVTMLSPGIVYEPYEPREPIPFWKRWFTPKGWRRTKEDIILEMKNAYAIATLRKKTGFSKKCFYENAIKLYKEINTLMAHGDAAHLRKIVTEKMYSVRSGLLALSALNYTYFLPSAMVYRYIVFLYLTCY</sequence>